<evidence type="ECO:0000313" key="3">
    <source>
        <dbReference type="Proteomes" id="UP001225316"/>
    </source>
</evidence>
<dbReference type="EMBL" id="JARXHW010000145">
    <property type="protein sequence ID" value="MDQ8209754.1"/>
    <property type="molecule type" value="Genomic_DNA"/>
</dbReference>
<keyword evidence="3" id="KW-1185">Reference proteome</keyword>
<feature type="signal peptide" evidence="1">
    <location>
        <begin position="1"/>
        <end position="21"/>
    </location>
</feature>
<accession>A0ABU1B220</accession>
<evidence type="ECO:0008006" key="4">
    <source>
        <dbReference type="Google" id="ProtNLM"/>
    </source>
</evidence>
<sequence length="345" mass="39086">MKVTRLFAVLLIMLVSLQVSHGLESRTWTSGADGRTIIGTLIATKGTQIVIRRDTSGDVTLSPDLLVESDRDYIFDHLPDLESAIRLDKYAVKSEIVWKIGDSENWKDAYKYYEHKDEGCYINEDGQWIFLYDRQKNSATLLRPGISYNNGMRDPFDSTVSQISRLDLHVERAKKALESCLVESQLSTAGGFICRYYKYETINWKMEVWSVPVKHSIYNSTMAAGIEEIIRKPGYDIFKREGKHASYKRMGVAAQGSPLNIHTRCGGVSFYFGAQSEYPIVLKHVYKEPKKGKIMADVDMLMTNRLVHSSTDSLKLKIASTRDMLENDIHGEIIVGKPGSGFTFK</sequence>
<organism evidence="2 3">
    <name type="scientific">Thalassobacterium maritimum</name>
    <dbReference type="NCBI Taxonomy" id="3041265"/>
    <lineage>
        <taxon>Bacteria</taxon>
        <taxon>Pseudomonadati</taxon>
        <taxon>Verrucomicrobiota</taxon>
        <taxon>Opitutia</taxon>
        <taxon>Puniceicoccales</taxon>
        <taxon>Coraliomargaritaceae</taxon>
        <taxon>Thalassobacterium</taxon>
    </lineage>
</organism>
<evidence type="ECO:0000256" key="1">
    <source>
        <dbReference type="SAM" id="SignalP"/>
    </source>
</evidence>
<dbReference type="RefSeq" id="WP_308952672.1">
    <property type="nucleotide sequence ID" value="NZ_JARXHW010000145.1"/>
</dbReference>
<gene>
    <name evidence="2" type="ORF">QEH52_19705</name>
</gene>
<feature type="chain" id="PRO_5045134696" description="SLA1 homology domain-containing protein" evidence="1">
    <location>
        <begin position="22"/>
        <end position="345"/>
    </location>
</feature>
<keyword evidence="1" id="KW-0732">Signal</keyword>
<reference evidence="2 3" key="1">
    <citation type="submission" date="2023-04" db="EMBL/GenBank/DDBJ databases">
        <title>A novel bacteria isolated from coastal sediment.</title>
        <authorList>
            <person name="Liu X.-J."/>
            <person name="Du Z.-J."/>
        </authorList>
    </citation>
    <scope>NUCLEOTIDE SEQUENCE [LARGE SCALE GENOMIC DNA]</scope>
    <source>
        <strain evidence="2 3">SDUM461003</strain>
    </source>
</reference>
<protein>
    <recommendedName>
        <fullName evidence="4">SLA1 homology domain-containing protein</fullName>
    </recommendedName>
</protein>
<dbReference type="Proteomes" id="UP001225316">
    <property type="component" value="Unassembled WGS sequence"/>
</dbReference>
<comment type="caution">
    <text evidence="2">The sequence shown here is derived from an EMBL/GenBank/DDBJ whole genome shotgun (WGS) entry which is preliminary data.</text>
</comment>
<evidence type="ECO:0000313" key="2">
    <source>
        <dbReference type="EMBL" id="MDQ8209754.1"/>
    </source>
</evidence>
<proteinExistence type="predicted"/>
<name>A0ABU1B220_9BACT</name>